<gene>
    <name evidence="2" type="ORF">PPSIR1_40325</name>
</gene>
<feature type="transmembrane region" description="Helical" evidence="1">
    <location>
        <begin position="14"/>
        <end position="33"/>
    </location>
</feature>
<evidence type="ECO:0000256" key="1">
    <source>
        <dbReference type="SAM" id="Phobius"/>
    </source>
</evidence>
<dbReference type="AlphaFoldDB" id="A6FYJ5"/>
<name>A6FYJ5_9BACT</name>
<keyword evidence="1" id="KW-1133">Transmembrane helix</keyword>
<dbReference type="RefSeq" id="WP_006969544.1">
    <property type="nucleotide sequence ID" value="NZ_ABCS01000004.1"/>
</dbReference>
<keyword evidence="1" id="KW-0472">Membrane</keyword>
<accession>A6FYJ5</accession>
<organism evidence="2 3">
    <name type="scientific">Plesiocystis pacifica SIR-1</name>
    <dbReference type="NCBI Taxonomy" id="391625"/>
    <lineage>
        <taxon>Bacteria</taxon>
        <taxon>Pseudomonadati</taxon>
        <taxon>Myxococcota</taxon>
        <taxon>Polyangia</taxon>
        <taxon>Nannocystales</taxon>
        <taxon>Nannocystaceae</taxon>
        <taxon>Plesiocystis</taxon>
    </lineage>
</organism>
<reference evidence="2 3" key="1">
    <citation type="submission" date="2007-06" db="EMBL/GenBank/DDBJ databases">
        <authorList>
            <person name="Shimkets L."/>
            <person name="Ferriera S."/>
            <person name="Johnson J."/>
            <person name="Kravitz S."/>
            <person name="Beeson K."/>
            <person name="Sutton G."/>
            <person name="Rogers Y.-H."/>
            <person name="Friedman R."/>
            <person name="Frazier M."/>
            <person name="Venter J.C."/>
        </authorList>
    </citation>
    <scope>NUCLEOTIDE SEQUENCE [LARGE SCALE GENOMIC DNA]</scope>
    <source>
        <strain evidence="2 3">SIR-1</strain>
    </source>
</reference>
<dbReference type="EMBL" id="ABCS01000004">
    <property type="protein sequence ID" value="EDM81267.1"/>
    <property type="molecule type" value="Genomic_DNA"/>
</dbReference>
<feature type="transmembrane region" description="Helical" evidence="1">
    <location>
        <begin position="90"/>
        <end position="112"/>
    </location>
</feature>
<keyword evidence="1" id="KW-0812">Transmembrane</keyword>
<comment type="caution">
    <text evidence="2">The sequence shown here is derived from an EMBL/GenBank/DDBJ whole genome shotgun (WGS) entry which is preliminary data.</text>
</comment>
<protein>
    <submittedName>
        <fullName evidence="2">Uncharacterized protein</fullName>
    </submittedName>
</protein>
<proteinExistence type="predicted"/>
<keyword evidence="3" id="KW-1185">Reference proteome</keyword>
<feature type="transmembrane region" description="Helical" evidence="1">
    <location>
        <begin position="53"/>
        <end position="78"/>
    </location>
</feature>
<evidence type="ECO:0000313" key="3">
    <source>
        <dbReference type="Proteomes" id="UP000005801"/>
    </source>
</evidence>
<sequence>MAEDERSYADDKRLRATIVLALATVIEVGWFRLRVLPEFAVMFRELGGELPAATRLVFGGAPFFLALLLAGLAVVLGVRGAHREGGRGTIAVVIAAVTALGLGVGVITALYLPVFQLGGSITN</sequence>
<dbReference type="Proteomes" id="UP000005801">
    <property type="component" value="Unassembled WGS sequence"/>
</dbReference>
<evidence type="ECO:0000313" key="2">
    <source>
        <dbReference type="EMBL" id="EDM81267.1"/>
    </source>
</evidence>
<dbReference type="STRING" id="391625.PPSIR1_40325"/>